<keyword evidence="1 3" id="KW-0575">Peroxidase</keyword>
<proteinExistence type="predicted"/>
<dbReference type="GO" id="GO:0004601">
    <property type="term" value="F:peroxidase activity"/>
    <property type="evidence" value="ECO:0007669"/>
    <property type="project" value="UniProtKB-KW"/>
</dbReference>
<comment type="caution">
    <text evidence="3">The sequence shown here is derived from an EMBL/GenBank/DDBJ whole genome shotgun (WGS) entry which is preliminary data.</text>
</comment>
<dbReference type="Gene3D" id="1.10.640.10">
    <property type="entry name" value="Haem peroxidase domain superfamily, animal type"/>
    <property type="match status" value="1"/>
</dbReference>
<accession>A0A0L0CTP8</accession>
<dbReference type="GO" id="GO:0006979">
    <property type="term" value="P:response to oxidative stress"/>
    <property type="evidence" value="ECO:0007669"/>
    <property type="project" value="InterPro"/>
</dbReference>
<organism evidence="3 4">
    <name type="scientific">Lucilia cuprina</name>
    <name type="common">Green bottle fly</name>
    <name type="synonym">Australian sheep blowfly</name>
    <dbReference type="NCBI Taxonomy" id="7375"/>
    <lineage>
        <taxon>Eukaryota</taxon>
        <taxon>Metazoa</taxon>
        <taxon>Ecdysozoa</taxon>
        <taxon>Arthropoda</taxon>
        <taxon>Hexapoda</taxon>
        <taxon>Insecta</taxon>
        <taxon>Pterygota</taxon>
        <taxon>Neoptera</taxon>
        <taxon>Endopterygota</taxon>
        <taxon>Diptera</taxon>
        <taxon>Brachycera</taxon>
        <taxon>Muscomorpha</taxon>
        <taxon>Oestroidea</taxon>
        <taxon>Calliphoridae</taxon>
        <taxon>Luciliinae</taxon>
        <taxon>Lucilia</taxon>
    </lineage>
</organism>
<dbReference type="InterPro" id="IPR019791">
    <property type="entry name" value="Haem_peroxidase_animal"/>
</dbReference>
<dbReference type="SUPFAM" id="SSF48113">
    <property type="entry name" value="Heme-dependent peroxidases"/>
    <property type="match status" value="1"/>
</dbReference>
<dbReference type="Pfam" id="PF03098">
    <property type="entry name" value="An_peroxidase"/>
    <property type="match status" value="1"/>
</dbReference>
<dbReference type="InterPro" id="IPR037120">
    <property type="entry name" value="Haem_peroxidase_sf_animal"/>
</dbReference>
<dbReference type="EMBL" id="JRES01000032">
    <property type="protein sequence ID" value="KNC34764.1"/>
    <property type="molecule type" value="Genomic_DNA"/>
</dbReference>
<dbReference type="InterPro" id="IPR010255">
    <property type="entry name" value="Haem_peroxidase_sf"/>
</dbReference>
<dbReference type="PANTHER" id="PTHR11475">
    <property type="entry name" value="OXIDASE/PEROXIDASE"/>
    <property type="match status" value="1"/>
</dbReference>
<gene>
    <name evidence="3" type="ORF">FF38_01972</name>
</gene>
<keyword evidence="4" id="KW-1185">Reference proteome</keyword>
<dbReference type="PANTHER" id="PTHR11475:SF125">
    <property type="entry name" value="GH11385P"/>
    <property type="match status" value="1"/>
</dbReference>
<dbReference type="OrthoDB" id="823504at2759"/>
<reference evidence="3 4" key="1">
    <citation type="journal article" date="2015" name="Nat. Commun.">
        <title>Lucilia cuprina genome unlocks parasitic fly biology to underpin future interventions.</title>
        <authorList>
            <person name="Anstead C.A."/>
            <person name="Korhonen P.K."/>
            <person name="Young N.D."/>
            <person name="Hall R.S."/>
            <person name="Jex A.R."/>
            <person name="Murali S.C."/>
            <person name="Hughes D.S."/>
            <person name="Lee S.F."/>
            <person name="Perry T."/>
            <person name="Stroehlein A.J."/>
            <person name="Ansell B.R."/>
            <person name="Breugelmans B."/>
            <person name="Hofmann A."/>
            <person name="Qu J."/>
            <person name="Dugan S."/>
            <person name="Lee S.L."/>
            <person name="Chao H."/>
            <person name="Dinh H."/>
            <person name="Han Y."/>
            <person name="Doddapaneni H.V."/>
            <person name="Worley K.C."/>
            <person name="Muzny D.M."/>
            <person name="Ioannidis P."/>
            <person name="Waterhouse R.M."/>
            <person name="Zdobnov E.M."/>
            <person name="James P.J."/>
            <person name="Bagnall N.H."/>
            <person name="Kotze A.C."/>
            <person name="Gibbs R.A."/>
            <person name="Richards S."/>
            <person name="Batterham P."/>
            <person name="Gasser R.B."/>
        </authorList>
    </citation>
    <scope>NUCLEOTIDE SEQUENCE [LARGE SCALE GENOMIC DNA]</scope>
    <source>
        <strain evidence="3 4">LS</strain>
        <tissue evidence="3">Full body</tissue>
    </source>
</reference>
<dbReference type="GO" id="GO:0020037">
    <property type="term" value="F:heme binding"/>
    <property type="evidence" value="ECO:0007669"/>
    <property type="project" value="InterPro"/>
</dbReference>
<feature type="chain" id="PRO_5005536905" evidence="2">
    <location>
        <begin position="24"/>
        <end position="713"/>
    </location>
</feature>
<evidence type="ECO:0000256" key="2">
    <source>
        <dbReference type="SAM" id="SignalP"/>
    </source>
</evidence>
<dbReference type="AlphaFoldDB" id="A0A0L0CTP8"/>
<dbReference type="PRINTS" id="PR00457">
    <property type="entry name" value="ANPEROXIDASE"/>
</dbReference>
<keyword evidence="2" id="KW-0732">Signal</keyword>
<dbReference type="OMA" id="SPIECCN"/>
<evidence type="ECO:0000256" key="1">
    <source>
        <dbReference type="ARBA" id="ARBA00022559"/>
    </source>
</evidence>
<feature type="signal peptide" evidence="2">
    <location>
        <begin position="1"/>
        <end position="23"/>
    </location>
</feature>
<dbReference type="PROSITE" id="PS50292">
    <property type="entry name" value="PEROXIDASE_3"/>
    <property type="match status" value="1"/>
</dbReference>
<dbReference type="Proteomes" id="UP000037069">
    <property type="component" value="Unassembled WGS sequence"/>
</dbReference>
<keyword evidence="1 3" id="KW-0560">Oxidoreductase</keyword>
<evidence type="ECO:0000313" key="3">
    <source>
        <dbReference type="EMBL" id="KNC34764.1"/>
    </source>
</evidence>
<name>A0A0L0CTP8_LUCCU</name>
<evidence type="ECO:0000313" key="4">
    <source>
        <dbReference type="Proteomes" id="UP000037069"/>
    </source>
</evidence>
<protein>
    <submittedName>
        <fullName evidence="3">Chorion peroxidase</fullName>
    </submittedName>
</protein>
<sequence>MFAKHGSFPIFFVINLFCCEIFANNFDKFKFDPIVISKFEVDTINSITPLEWLEFLRRGQESNEQEKSLEANLVASNVIVKNGTISHIQLLETLPSIDAQKDSQVADELLKSSLYIYNTKCAPQSISGEHCETILSNIDLPRDSELAHKCQSIVNNRKNGDYPLRRLLPRHYKDGFYKMFSDIIVQPLVISHALGGNPTKDKREFLDDFQRNLAVVQWSQFVANDLNKPVVTTMSNGSPIECCNMQNYKLSPRYHHPACEPLISKDNINRYGPDTCLNYVRSALAIGNRCTFAAPEQLNQGTAKLDLSQLYGFNEKSQKRMRLHQKGLLKSTSFGKSEDALLPIAAEDTNWFCALNPNDRENTTCFMSGDSRVNSNPFAIIIHTIMMRNHNRIAKDLGLQHPDWSDDQLFQKARSINIDIYQRIVLNEWLPVILGASMANEINSNKHEPNKLSNVNNELVHQISNEYAVAASRFYLSMMPNELRNYAMDLRSESNKDKSSNDIETNIFYLKDEIYSPSIEYTSDKLDQILYSLLMQQAMKMDASYVESLTSDLANNKRPTHSDILAFDIQRGRDHGLQPYFKYLEICNNVKINSWNDLQKFINPEDLNKLKNGYSSWRDIDLIVGGISEMSAKNATVGPTFQCIIGEQFSKLSQWYQSEIDQNDMDLLKWKTISAVDLLCLNSNLQRVPFNIFKISSKSNPMVECSEYLKKFK</sequence>